<feature type="transmembrane region" description="Helical" evidence="1">
    <location>
        <begin position="99"/>
        <end position="122"/>
    </location>
</feature>
<protein>
    <recommendedName>
        <fullName evidence="4">SMODS and SLOG-associating 2TM effector domain-containing protein</fullName>
    </recommendedName>
</protein>
<accession>A0A1F6G3U9</accession>
<evidence type="ECO:0000313" key="2">
    <source>
        <dbReference type="EMBL" id="OGG92777.1"/>
    </source>
</evidence>
<reference evidence="2 3" key="1">
    <citation type="journal article" date="2016" name="Nat. Commun.">
        <title>Thousands of microbial genomes shed light on interconnected biogeochemical processes in an aquifer system.</title>
        <authorList>
            <person name="Anantharaman K."/>
            <person name="Brown C.T."/>
            <person name="Hug L.A."/>
            <person name="Sharon I."/>
            <person name="Castelle C.J."/>
            <person name="Probst A.J."/>
            <person name="Thomas B.C."/>
            <person name="Singh A."/>
            <person name="Wilkins M.J."/>
            <person name="Karaoz U."/>
            <person name="Brodie E.L."/>
            <person name="Williams K.H."/>
            <person name="Hubbard S.S."/>
            <person name="Banfield J.F."/>
        </authorList>
    </citation>
    <scope>NUCLEOTIDE SEQUENCE [LARGE SCALE GENOMIC DNA]</scope>
</reference>
<evidence type="ECO:0000256" key="1">
    <source>
        <dbReference type="SAM" id="Phobius"/>
    </source>
</evidence>
<dbReference type="AlphaFoldDB" id="A0A1F6G3U9"/>
<evidence type="ECO:0000313" key="3">
    <source>
        <dbReference type="Proteomes" id="UP000176867"/>
    </source>
</evidence>
<organism evidence="2 3">
    <name type="scientific">Candidatus Kaiserbacteria bacterium RIFOXYD1_FULL_47_14</name>
    <dbReference type="NCBI Taxonomy" id="1798533"/>
    <lineage>
        <taxon>Bacteria</taxon>
        <taxon>Candidatus Kaiseribacteriota</taxon>
    </lineage>
</organism>
<gene>
    <name evidence="2" type="ORF">A2609_03200</name>
</gene>
<keyword evidence="1" id="KW-0812">Transmembrane</keyword>
<comment type="caution">
    <text evidence="2">The sequence shown here is derived from an EMBL/GenBank/DDBJ whole genome shotgun (WGS) entry which is preliminary data.</text>
</comment>
<dbReference type="Proteomes" id="UP000176867">
    <property type="component" value="Unassembled WGS sequence"/>
</dbReference>
<proteinExistence type="predicted"/>
<dbReference type="STRING" id="1798533.A2609_03200"/>
<keyword evidence="1" id="KW-0472">Membrane</keyword>
<dbReference type="EMBL" id="MFMU01000020">
    <property type="protein sequence ID" value="OGG92777.1"/>
    <property type="molecule type" value="Genomic_DNA"/>
</dbReference>
<name>A0A1F6G3U9_9BACT</name>
<keyword evidence="1" id="KW-1133">Transmembrane helix</keyword>
<sequence>MRHRFSSTAETSEISLKLDNYDDIFSDFDIRPYSGRALSVDFLDEIKRASQDKNENEVELILHMSEEKRSESHEATIKERLIAHFARHYKLLLKEKHRVLWLGGIMVALGILCMIIATLIVFEDPSQNLLLSFLVIFLEPAAWFLLWEGMDQIIFNSKDINPELEFYKKMASSNMHICFKTC</sequence>
<feature type="transmembrane region" description="Helical" evidence="1">
    <location>
        <begin position="128"/>
        <end position="147"/>
    </location>
</feature>
<evidence type="ECO:0008006" key="4">
    <source>
        <dbReference type="Google" id="ProtNLM"/>
    </source>
</evidence>